<organism evidence="2 3">
    <name type="scientific">Stylonychia lemnae</name>
    <name type="common">Ciliate</name>
    <dbReference type="NCBI Taxonomy" id="5949"/>
    <lineage>
        <taxon>Eukaryota</taxon>
        <taxon>Sar</taxon>
        <taxon>Alveolata</taxon>
        <taxon>Ciliophora</taxon>
        <taxon>Intramacronucleata</taxon>
        <taxon>Spirotrichea</taxon>
        <taxon>Stichotrichia</taxon>
        <taxon>Sporadotrichida</taxon>
        <taxon>Oxytrichidae</taxon>
        <taxon>Stylonychinae</taxon>
        <taxon>Stylonychia</taxon>
    </lineage>
</organism>
<dbReference type="EMBL" id="CCKQ01017489">
    <property type="protein sequence ID" value="CDW89386.1"/>
    <property type="molecule type" value="Genomic_DNA"/>
</dbReference>
<evidence type="ECO:0000313" key="3">
    <source>
        <dbReference type="Proteomes" id="UP000039865"/>
    </source>
</evidence>
<dbReference type="InParanoid" id="A0A078B5C2"/>
<name>A0A078B5C2_STYLE</name>
<proteinExistence type="predicted"/>
<feature type="compositionally biased region" description="Basic residues" evidence="1">
    <location>
        <begin position="379"/>
        <end position="405"/>
    </location>
</feature>
<evidence type="ECO:0000256" key="1">
    <source>
        <dbReference type="SAM" id="MobiDB-lite"/>
    </source>
</evidence>
<dbReference type="AlphaFoldDB" id="A0A078B5C2"/>
<feature type="region of interest" description="Disordered" evidence="1">
    <location>
        <begin position="368"/>
        <end position="405"/>
    </location>
</feature>
<dbReference type="Proteomes" id="UP000039865">
    <property type="component" value="Unassembled WGS sequence"/>
</dbReference>
<evidence type="ECO:0000313" key="2">
    <source>
        <dbReference type="EMBL" id="CDW89386.1"/>
    </source>
</evidence>
<dbReference type="PROSITE" id="PS50159">
    <property type="entry name" value="RIBOSOMAL_S13_2"/>
    <property type="match status" value="1"/>
</dbReference>
<accession>A0A078B5C2</accession>
<reference evidence="2 3" key="1">
    <citation type="submission" date="2014-06" db="EMBL/GenBank/DDBJ databases">
        <authorList>
            <person name="Swart Estienne"/>
        </authorList>
    </citation>
    <scope>NUCLEOTIDE SEQUENCE [LARGE SCALE GENOMIC DNA]</scope>
    <source>
        <strain evidence="2 3">130c</strain>
    </source>
</reference>
<gene>
    <name evidence="2" type="primary">Contig15734.g16766</name>
    <name evidence="2" type="ORF">STYLEM_18519</name>
</gene>
<sequence length="405" mass="48176">MKTESKLEYVMLSTFEKDKDKKTQNTKYQARYLTIMTRKAMEQLNIEFQPAHLVIDEDINIIKAVKKLAAHKITACLCRHQYITLIKRNLKDNSFFPLLESKKSKESKSERKERLSDLCRKLILLSQGLIIGNFHRSHGIPSVNRSVEEFENFQKLFTQKNINEFLIKDLQLFIQTHVVNTTANLNINPEVPLSLQRYSIHAMNYANNQPFDLIQQYILRSRLKKPIVYWKNSETSQQQCSNSRNTIGYVYFKDNDFQLRLYKNFSFLKDIQETVECYFQIPQSQEIKKLVEINEITEDKLFEIMKIRSVKLVQIGGDSSGKYDLECDCDDYYDMKECLHFHLIRLNLKRVEEIQCYEDIEERKQMIIQQKNSKSEGKKSKKKKRDKKAKKKDKQKDKKYKKNQN</sequence>
<keyword evidence="3" id="KW-1185">Reference proteome</keyword>
<evidence type="ECO:0008006" key="4">
    <source>
        <dbReference type="Google" id="ProtNLM"/>
    </source>
</evidence>
<protein>
    <recommendedName>
        <fullName evidence="4">SWIM-type domain-containing protein</fullName>
    </recommendedName>
</protein>